<keyword evidence="3" id="KW-0378">Hydrolase</keyword>
<evidence type="ECO:0000256" key="5">
    <source>
        <dbReference type="SAM" id="MobiDB-lite"/>
    </source>
</evidence>
<comment type="similarity">
    <text evidence="1">Belongs to the peptidase C40 family.</text>
</comment>
<feature type="signal peptide" evidence="6">
    <location>
        <begin position="1"/>
        <end position="21"/>
    </location>
</feature>
<dbReference type="AlphaFoldDB" id="A0A849AH02"/>
<evidence type="ECO:0000256" key="1">
    <source>
        <dbReference type="ARBA" id="ARBA00007074"/>
    </source>
</evidence>
<evidence type="ECO:0000256" key="4">
    <source>
        <dbReference type="ARBA" id="ARBA00022807"/>
    </source>
</evidence>
<dbReference type="Pfam" id="PF01471">
    <property type="entry name" value="PG_binding_1"/>
    <property type="match status" value="2"/>
</dbReference>
<evidence type="ECO:0000256" key="6">
    <source>
        <dbReference type="SAM" id="SignalP"/>
    </source>
</evidence>
<keyword evidence="2" id="KW-0645">Protease</keyword>
<evidence type="ECO:0000256" key="3">
    <source>
        <dbReference type="ARBA" id="ARBA00022801"/>
    </source>
</evidence>
<keyword evidence="6" id="KW-0732">Signal</keyword>
<dbReference type="InterPro" id="IPR000064">
    <property type="entry name" value="NLP_P60_dom"/>
</dbReference>
<dbReference type="GO" id="GO:0008234">
    <property type="term" value="F:cysteine-type peptidase activity"/>
    <property type="evidence" value="ECO:0007669"/>
    <property type="project" value="UniProtKB-KW"/>
</dbReference>
<dbReference type="SUPFAM" id="SSF47090">
    <property type="entry name" value="PGBD-like"/>
    <property type="match status" value="2"/>
</dbReference>
<dbReference type="Gene3D" id="1.10.101.10">
    <property type="entry name" value="PGBD-like superfamily/PGBD"/>
    <property type="match status" value="2"/>
</dbReference>
<dbReference type="Pfam" id="PF00877">
    <property type="entry name" value="NLPC_P60"/>
    <property type="match status" value="1"/>
</dbReference>
<proteinExistence type="inferred from homology"/>
<dbReference type="PANTHER" id="PTHR47359">
    <property type="entry name" value="PEPTIDOGLYCAN DL-ENDOPEPTIDASE CWLO"/>
    <property type="match status" value="1"/>
</dbReference>
<dbReference type="InterPro" id="IPR051794">
    <property type="entry name" value="PG_Endopeptidase_C40"/>
</dbReference>
<feature type="compositionally biased region" description="Pro residues" evidence="5">
    <location>
        <begin position="124"/>
        <end position="137"/>
    </location>
</feature>
<feature type="domain" description="NlpC/P60" evidence="7">
    <location>
        <begin position="228"/>
        <end position="341"/>
    </location>
</feature>
<dbReference type="InterPro" id="IPR036365">
    <property type="entry name" value="PGBD-like_sf"/>
</dbReference>
<name>A0A849AH02_9MICO</name>
<dbReference type="InterPro" id="IPR002477">
    <property type="entry name" value="Peptidoglycan-bd-like"/>
</dbReference>
<reference evidence="8 9" key="1">
    <citation type="submission" date="2020-05" db="EMBL/GenBank/DDBJ databases">
        <title>Flexivirga sp. ID2601S isolated from air conditioner.</title>
        <authorList>
            <person name="Kim D.H."/>
        </authorList>
    </citation>
    <scope>NUCLEOTIDE SEQUENCE [LARGE SCALE GENOMIC DNA]</scope>
    <source>
        <strain evidence="8 9">ID2601S</strain>
    </source>
</reference>
<dbReference type="PANTHER" id="PTHR47359:SF3">
    <property type="entry name" value="NLP_P60 DOMAIN-CONTAINING PROTEIN-RELATED"/>
    <property type="match status" value="1"/>
</dbReference>
<dbReference type="InterPro" id="IPR036366">
    <property type="entry name" value="PGBDSf"/>
</dbReference>
<dbReference type="GO" id="GO:0006508">
    <property type="term" value="P:proteolysis"/>
    <property type="evidence" value="ECO:0007669"/>
    <property type="project" value="UniProtKB-KW"/>
</dbReference>
<gene>
    <name evidence="8" type="ORF">HJ588_04260</name>
</gene>
<dbReference type="RefSeq" id="WP_171152235.1">
    <property type="nucleotide sequence ID" value="NZ_JABENB010000001.1"/>
</dbReference>
<dbReference type="PROSITE" id="PS51935">
    <property type="entry name" value="NLPC_P60"/>
    <property type="match status" value="1"/>
</dbReference>
<dbReference type="EMBL" id="JABENB010000001">
    <property type="protein sequence ID" value="NNG38488.1"/>
    <property type="molecule type" value="Genomic_DNA"/>
</dbReference>
<sequence>MVTSRKGLVLTGSLLSIPATAASLVHAAPAQADPGTGGARATTGNAGVRAATPTQVVYLQSGSTGSYVRVVQQRLGGLAVDGIFGWRTDAKVKAFQSSKGLVADGIVGPLTWTALGGFPGSTTPAPPTTTPTPPTQNPPTCSVSQIRYGSTGSLVSVAQQRLGGLNVDGVFGVDTLSKVKAFQSSKGLVADGIVGTATWSALGGYPCGTNTPTPPTTPAPPTTTPPADAGLSAVVSIARKYLGVPYVWGGSSPSQGFDCSGLTSYVYKQAGLSIPRTASQQQRYMKATTNPQPGDLVFFGYPAYHVGIYIGNNQMIAAPKPGDVVKQQQIWTTPAGYGTLR</sequence>
<dbReference type="Proteomes" id="UP000557772">
    <property type="component" value="Unassembled WGS sequence"/>
</dbReference>
<keyword evidence="4" id="KW-0788">Thiol protease</keyword>
<feature type="chain" id="PRO_5039346769" description="NlpC/P60 domain-containing protein" evidence="6">
    <location>
        <begin position="22"/>
        <end position="341"/>
    </location>
</feature>
<dbReference type="Gene3D" id="3.90.1720.10">
    <property type="entry name" value="endopeptidase domain like (from Nostoc punctiforme)"/>
    <property type="match status" value="1"/>
</dbReference>
<accession>A0A849AH02</accession>
<dbReference type="SUPFAM" id="SSF54001">
    <property type="entry name" value="Cysteine proteinases"/>
    <property type="match status" value="1"/>
</dbReference>
<keyword evidence="9" id="KW-1185">Reference proteome</keyword>
<evidence type="ECO:0000313" key="9">
    <source>
        <dbReference type="Proteomes" id="UP000557772"/>
    </source>
</evidence>
<evidence type="ECO:0000313" key="8">
    <source>
        <dbReference type="EMBL" id="NNG38488.1"/>
    </source>
</evidence>
<dbReference type="InterPro" id="IPR038765">
    <property type="entry name" value="Papain-like_cys_pep_sf"/>
</dbReference>
<protein>
    <recommendedName>
        <fullName evidence="7">NlpC/P60 domain-containing protein</fullName>
    </recommendedName>
</protein>
<evidence type="ECO:0000259" key="7">
    <source>
        <dbReference type="PROSITE" id="PS51935"/>
    </source>
</evidence>
<comment type="caution">
    <text evidence="8">The sequence shown here is derived from an EMBL/GenBank/DDBJ whole genome shotgun (WGS) entry which is preliminary data.</text>
</comment>
<feature type="region of interest" description="Disordered" evidence="5">
    <location>
        <begin position="119"/>
        <end position="139"/>
    </location>
</feature>
<evidence type="ECO:0000256" key="2">
    <source>
        <dbReference type="ARBA" id="ARBA00022670"/>
    </source>
</evidence>
<organism evidence="8 9">
    <name type="scientific">Flexivirga aerilata</name>
    <dbReference type="NCBI Taxonomy" id="1656889"/>
    <lineage>
        <taxon>Bacteria</taxon>
        <taxon>Bacillati</taxon>
        <taxon>Actinomycetota</taxon>
        <taxon>Actinomycetes</taxon>
        <taxon>Micrococcales</taxon>
        <taxon>Dermacoccaceae</taxon>
        <taxon>Flexivirga</taxon>
    </lineage>
</organism>